<evidence type="ECO:0000313" key="3">
    <source>
        <dbReference type="Proteomes" id="UP000030653"/>
    </source>
</evidence>
<accession>M5G442</accession>
<feature type="region of interest" description="Disordered" evidence="1">
    <location>
        <begin position="1"/>
        <end position="22"/>
    </location>
</feature>
<protein>
    <submittedName>
        <fullName evidence="2">Uncharacterized protein</fullName>
    </submittedName>
</protein>
<reference evidence="2 3" key="1">
    <citation type="journal article" date="2012" name="Science">
        <title>The Paleozoic origin of enzymatic lignin decomposition reconstructed from 31 fungal genomes.</title>
        <authorList>
            <person name="Floudas D."/>
            <person name="Binder M."/>
            <person name="Riley R."/>
            <person name="Barry K."/>
            <person name="Blanchette R.A."/>
            <person name="Henrissat B."/>
            <person name="Martinez A.T."/>
            <person name="Otillar R."/>
            <person name="Spatafora J.W."/>
            <person name="Yadav J.S."/>
            <person name="Aerts A."/>
            <person name="Benoit I."/>
            <person name="Boyd A."/>
            <person name="Carlson A."/>
            <person name="Copeland A."/>
            <person name="Coutinho P.M."/>
            <person name="de Vries R.P."/>
            <person name="Ferreira P."/>
            <person name="Findley K."/>
            <person name="Foster B."/>
            <person name="Gaskell J."/>
            <person name="Glotzer D."/>
            <person name="Gorecki P."/>
            <person name="Heitman J."/>
            <person name="Hesse C."/>
            <person name="Hori C."/>
            <person name="Igarashi K."/>
            <person name="Jurgens J.A."/>
            <person name="Kallen N."/>
            <person name="Kersten P."/>
            <person name="Kohler A."/>
            <person name="Kuees U."/>
            <person name="Kumar T.K.A."/>
            <person name="Kuo A."/>
            <person name="LaButti K."/>
            <person name="Larrondo L.F."/>
            <person name="Lindquist E."/>
            <person name="Ling A."/>
            <person name="Lombard V."/>
            <person name="Lucas S."/>
            <person name="Lundell T."/>
            <person name="Martin R."/>
            <person name="McLaughlin D.J."/>
            <person name="Morgenstern I."/>
            <person name="Morin E."/>
            <person name="Murat C."/>
            <person name="Nagy L.G."/>
            <person name="Nolan M."/>
            <person name="Ohm R.A."/>
            <person name="Patyshakuliyeva A."/>
            <person name="Rokas A."/>
            <person name="Ruiz-Duenas F.J."/>
            <person name="Sabat G."/>
            <person name="Salamov A."/>
            <person name="Samejima M."/>
            <person name="Schmutz J."/>
            <person name="Slot J.C."/>
            <person name="St John F."/>
            <person name="Stenlid J."/>
            <person name="Sun H."/>
            <person name="Sun S."/>
            <person name="Syed K."/>
            <person name="Tsang A."/>
            <person name="Wiebenga A."/>
            <person name="Young D."/>
            <person name="Pisabarro A."/>
            <person name="Eastwood D.C."/>
            <person name="Martin F."/>
            <person name="Cullen D."/>
            <person name="Grigoriev I.V."/>
            <person name="Hibbett D.S."/>
        </authorList>
    </citation>
    <scope>NUCLEOTIDE SEQUENCE [LARGE SCALE GENOMIC DNA]</scope>
    <source>
        <strain evidence="2 3">DJM-731 SS1</strain>
    </source>
</reference>
<dbReference type="EMBL" id="JH795860">
    <property type="protein sequence ID" value="EJU02980.1"/>
    <property type="molecule type" value="Genomic_DNA"/>
</dbReference>
<dbReference type="GeneID" id="63687412"/>
<gene>
    <name evidence="2" type="ORF">DACRYDRAFT_21347</name>
</gene>
<name>M5G442_DACPD</name>
<organism evidence="2 3">
    <name type="scientific">Dacryopinax primogenitus (strain DJM 731)</name>
    <name type="common">Brown rot fungus</name>
    <dbReference type="NCBI Taxonomy" id="1858805"/>
    <lineage>
        <taxon>Eukaryota</taxon>
        <taxon>Fungi</taxon>
        <taxon>Dikarya</taxon>
        <taxon>Basidiomycota</taxon>
        <taxon>Agaricomycotina</taxon>
        <taxon>Dacrymycetes</taxon>
        <taxon>Dacrymycetales</taxon>
        <taxon>Dacrymycetaceae</taxon>
        <taxon>Dacryopinax</taxon>
    </lineage>
</organism>
<keyword evidence="3" id="KW-1185">Reference proteome</keyword>
<feature type="compositionally biased region" description="Polar residues" evidence="1">
    <location>
        <begin position="59"/>
        <end position="68"/>
    </location>
</feature>
<evidence type="ECO:0000313" key="2">
    <source>
        <dbReference type="EMBL" id="EJU02980.1"/>
    </source>
</evidence>
<sequence length="68" mass="7207">MAHPHPQTKGTTSGPHGLGEAGSANHLYIFITPCPTTDEPCTLSLSLPSYPVNRRPGSPTLTTRDPLL</sequence>
<dbReference type="Proteomes" id="UP000030653">
    <property type="component" value="Unassembled WGS sequence"/>
</dbReference>
<feature type="region of interest" description="Disordered" evidence="1">
    <location>
        <begin position="47"/>
        <end position="68"/>
    </location>
</feature>
<dbReference type="RefSeq" id="XP_040629874.1">
    <property type="nucleotide sequence ID" value="XM_040772350.1"/>
</dbReference>
<proteinExistence type="predicted"/>
<dbReference type="AlphaFoldDB" id="M5G442"/>
<dbReference type="HOGENOM" id="CLU_2793924_0_0_1"/>
<evidence type="ECO:0000256" key="1">
    <source>
        <dbReference type="SAM" id="MobiDB-lite"/>
    </source>
</evidence>